<organism evidence="2 3">
    <name type="scientific">Desmophyllum pertusum</name>
    <dbReference type="NCBI Taxonomy" id="174260"/>
    <lineage>
        <taxon>Eukaryota</taxon>
        <taxon>Metazoa</taxon>
        <taxon>Cnidaria</taxon>
        <taxon>Anthozoa</taxon>
        <taxon>Hexacorallia</taxon>
        <taxon>Scleractinia</taxon>
        <taxon>Caryophylliina</taxon>
        <taxon>Caryophylliidae</taxon>
        <taxon>Desmophyllum</taxon>
    </lineage>
</organism>
<feature type="region of interest" description="Disordered" evidence="1">
    <location>
        <begin position="13"/>
        <end position="71"/>
    </location>
</feature>
<dbReference type="Proteomes" id="UP001163046">
    <property type="component" value="Unassembled WGS sequence"/>
</dbReference>
<comment type="caution">
    <text evidence="2">The sequence shown here is derived from an EMBL/GenBank/DDBJ whole genome shotgun (WGS) entry which is preliminary data.</text>
</comment>
<sequence>MYVVHHLQPAVQTIQQPNTQQQLQQQQQQQQTPPQAQPPQQQQQQQQTTQAQQQPAQQAESQDTPPNVTIMATSNSLQTAALQGNLTVTQATPLNTDSLFATDAFQILSAVQPQVVTLPVSPQSTVTQAVPVSLIQAPNGQQGLQ</sequence>
<accession>A0A9W9Z6T4</accession>
<keyword evidence="3" id="KW-1185">Reference proteome</keyword>
<reference evidence="2" key="1">
    <citation type="submission" date="2023-01" db="EMBL/GenBank/DDBJ databases">
        <title>Genome assembly of the deep-sea coral Lophelia pertusa.</title>
        <authorList>
            <person name="Herrera S."/>
            <person name="Cordes E."/>
        </authorList>
    </citation>
    <scope>NUCLEOTIDE SEQUENCE</scope>
    <source>
        <strain evidence="2">USNM1676648</strain>
        <tissue evidence="2">Polyp</tissue>
    </source>
</reference>
<name>A0A9W9Z6T4_9CNID</name>
<feature type="compositionally biased region" description="Polar residues" evidence="1">
    <location>
        <begin position="60"/>
        <end position="71"/>
    </location>
</feature>
<gene>
    <name evidence="2" type="ORF">OS493_035923</name>
</gene>
<feature type="compositionally biased region" description="Low complexity" evidence="1">
    <location>
        <begin position="13"/>
        <end position="59"/>
    </location>
</feature>
<dbReference type="AlphaFoldDB" id="A0A9W9Z6T4"/>
<evidence type="ECO:0000256" key="1">
    <source>
        <dbReference type="SAM" id="MobiDB-lite"/>
    </source>
</evidence>
<evidence type="ECO:0000313" key="2">
    <source>
        <dbReference type="EMBL" id="KAJ7376261.1"/>
    </source>
</evidence>
<proteinExistence type="predicted"/>
<dbReference type="EMBL" id="MU826406">
    <property type="protein sequence ID" value="KAJ7376261.1"/>
    <property type="molecule type" value="Genomic_DNA"/>
</dbReference>
<evidence type="ECO:0000313" key="3">
    <source>
        <dbReference type="Proteomes" id="UP001163046"/>
    </source>
</evidence>
<protein>
    <submittedName>
        <fullName evidence="2">Uncharacterized protein</fullName>
    </submittedName>
</protein>